<proteinExistence type="predicted"/>
<feature type="domain" description="Fe2OG dioxygenase" evidence="2">
    <location>
        <begin position="172"/>
        <end position="268"/>
    </location>
</feature>
<feature type="region of interest" description="Disordered" evidence="1">
    <location>
        <begin position="376"/>
        <end position="405"/>
    </location>
</feature>
<protein>
    <recommendedName>
        <fullName evidence="2">Fe2OG dioxygenase domain-containing protein</fullName>
    </recommendedName>
</protein>
<evidence type="ECO:0000256" key="1">
    <source>
        <dbReference type="SAM" id="MobiDB-lite"/>
    </source>
</evidence>
<dbReference type="PANTHER" id="PTHR33099:SF7">
    <property type="entry name" value="MYND-TYPE DOMAIN-CONTAINING PROTEIN"/>
    <property type="match status" value="1"/>
</dbReference>
<dbReference type="AlphaFoldDB" id="A0A1Q5THY6"/>
<name>A0A1Q5THY6_9EURO</name>
<evidence type="ECO:0000313" key="3">
    <source>
        <dbReference type="EMBL" id="OKO99838.1"/>
    </source>
</evidence>
<dbReference type="PANTHER" id="PTHR33099">
    <property type="entry name" value="FE2OG DIOXYGENASE DOMAIN-CONTAINING PROTEIN"/>
    <property type="match status" value="1"/>
</dbReference>
<comment type="caution">
    <text evidence="3">The sequence shown here is derived from an EMBL/GenBank/DDBJ whole genome shotgun (WGS) entry which is preliminary data.</text>
</comment>
<dbReference type="EMBL" id="MNBE01000653">
    <property type="protein sequence ID" value="OKO99838.1"/>
    <property type="molecule type" value="Genomic_DNA"/>
</dbReference>
<dbReference type="Gene3D" id="2.60.120.620">
    <property type="entry name" value="q2cbj1_9rhob like domain"/>
    <property type="match status" value="1"/>
</dbReference>
<dbReference type="InterPro" id="IPR005123">
    <property type="entry name" value="Oxoglu/Fe-dep_dioxygenase_dom"/>
</dbReference>
<evidence type="ECO:0000313" key="4">
    <source>
        <dbReference type="Proteomes" id="UP000186955"/>
    </source>
</evidence>
<dbReference type="PROSITE" id="PS51471">
    <property type="entry name" value="FE2OG_OXY"/>
    <property type="match status" value="1"/>
</dbReference>
<accession>A0A1Q5THY6</accession>
<evidence type="ECO:0000259" key="2">
    <source>
        <dbReference type="PROSITE" id="PS51471"/>
    </source>
</evidence>
<feature type="compositionally biased region" description="Basic and acidic residues" evidence="1">
    <location>
        <begin position="392"/>
        <end position="405"/>
    </location>
</feature>
<dbReference type="Proteomes" id="UP000186955">
    <property type="component" value="Unassembled WGS sequence"/>
</dbReference>
<dbReference type="STRING" id="1316194.A0A1Q5THY6"/>
<sequence>MDVQSSTSASQPTISTLSRTAFTAVCRQLEEFIRSEKTSASFACGGTIPVKKTVGDAEDAGTVKSSGPINVFWKLKSEAQKLTLPLGSSVDAEDGSDTRLRQLVADCEPAGFGRGQETVMDSKYRKARKLETSRFATSFHPADFGIIERVEQVLLPTLDKLDEGILQIRRMHIELYKLNVYSGPSGLFKSHVDTPRSKNQIGSLVVCLPSPFKGGNLIVRHEGREVDFDWEHQSADTIQWAAFYSDCDHEIKTITDGDRITLTYNLYAVTELLDRANQISAIIDPKSFPLYGFLKDLLMMPGFMKTGGVLGAFCSHAYPHASEDASALLPRGLKGADLVLYSVLHSLGIEVDVLPVMIGHGYLDIEDDWWDSDEYTETDPYPDPYPNPSGHSDNDNGNRYDDDARVDYSSFSKDDQKVRKVQKVKVNSPYAYVDPGKKVHVGKSLNPYVAADTYEDQPFAKILKEHWSTREYEKPITWVTTPLLENIKHAMAYLAYGNEASQARTYSYAAILAVIPAWNERQQLLERVQNE</sequence>
<keyword evidence="4" id="KW-1185">Reference proteome</keyword>
<reference evidence="3 4" key="1">
    <citation type="submission" date="2016-10" db="EMBL/GenBank/DDBJ databases">
        <title>Genome sequence of the ascomycete fungus Penicillium subrubescens.</title>
        <authorList>
            <person name="De Vries R.P."/>
            <person name="Peng M."/>
            <person name="Dilokpimol A."/>
            <person name="Hilden K."/>
            <person name="Makela M.R."/>
            <person name="Grigoriev I."/>
            <person name="Riley R."/>
            <person name="Granchi Z."/>
        </authorList>
    </citation>
    <scope>NUCLEOTIDE SEQUENCE [LARGE SCALE GENOMIC DNA]</scope>
    <source>
        <strain evidence="3 4">CBS 132785</strain>
    </source>
</reference>
<organism evidence="3 4">
    <name type="scientific">Penicillium subrubescens</name>
    <dbReference type="NCBI Taxonomy" id="1316194"/>
    <lineage>
        <taxon>Eukaryota</taxon>
        <taxon>Fungi</taxon>
        <taxon>Dikarya</taxon>
        <taxon>Ascomycota</taxon>
        <taxon>Pezizomycotina</taxon>
        <taxon>Eurotiomycetes</taxon>
        <taxon>Eurotiomycetidae</taxon>
        <taxon>Eurotiales</taxon>
        <taxon>Aspergillaceae</taxon>
        <taxon>Penicillium</taxon>
    </lineage>
</organism>
<gene>
    <name evidence="3" type="ORF">PENSUB_8055</name>
</gene>